<evidence type="ECO:0000313" key="1">
    <source>
        <dbReference type="EMBL" id="GJT04348.1"/>
    </source>
</evidence>
<sequence>MELTAYHPQNRLRSSKDHSNSLERYDLCLCIDFGKGWVKPFAISRVLIDRYVIYPHYASIKAAPFKTLYGRKCRSPVLFGTEVEERLKTHPELIQETTEKINRSSKGAKPLNDRSKELPDLKLNQWNSNSGIKFMLKSFVLWKRVRTDAFWQTGQLNPSMLDL</sequence>
<keyword evidence="2" id="KW-1185">Reference proteome</keyword>
<gene>
    <name evidence="1" type="ORF">Tco_0838810</name>
</gene>
<reference evidence="1" key="1">
    <citation type="journal article" date="2022" name="Int. J. Mol. Sci.">
        <title>Draft Genome of Tanacetum Coccineum: Genomic Comparison of Closely Related Tanacetum-Family Plants.</title>
        <authorList>
            <person name="Yamashiro T."/>
            <person name="Shiraishi A."/>
            <person name="Nakayama K."/>
            <person name="Satake H."/>
        </authorList>
    </citation>
    <scope>NUCLEOTIDE SEQUENCE</scope>
</reference>
<evidence type="ECO:0000313" key="2">
    <source>
        <dbReference type="Proteomes" id="UP001151760"/>
    </source>
</evidence>
<name>A0ABQ5ASX1_9ASTR</name>
<organism evidence="1 2">
    <name type="scientific">Tanacetum coccineum</name>
    <dbReference type="NCBI Taxonomy" id="301880"/>
    <lineage>
        <taxon>Eukaryota</taxon>
        <taxon>Viridiplantae</taxon>
        <taxon>Streptophyta</taxon>
        <taxon>Embryophyta</taxon>
        <taxon>Tracheophyta</taxon>
        <taxon>Spermatophyta</taxon>
        <taxon>Magnoliopsida</taxon>
        <taxon>eudicotyledons</taxon>
        <taxon>Gunneridae</taxon>
        <taxon>Pentapetalae</taxon>
        <taxon>asterids</taxon>
        <taxon>campanulids</taxon>
        <taxon>Asterales</taxon>
        <taxon>Asteraceae</taxon>
        <taxon>Asteroideae</taxon>
        <taxon>Anthemideae</taxon>
        <taxon>Anthemidinae</taxon>
        <taxon>Tanacetum</taxon>
    </lineage>
</organism>
<dbReference type="EMBL" id="BQNB010012503">
    <property type="protein sequence ID" value="GJT04348.1"/>
    <property type="molecule type" value="Genomic_DNA"/>
</dbReference>
<reference evidence="1" key="2">
    <citation type="submission" date="2022-01" db="EMBL/GenBank/DDBJ databases">
        <authorList>
            <person name="Yamashiro T."/>
            <person name="Shiraishi A."/>
            <person name="Satake H."/>
            <person name="Nakayama K."/>
        </authorList>
    </citation>
    <scope>NUCLEOTIDE SEQUENCE</scope>
</reference>
<comment type="caution">
    <text evidence="1">The sequence shown here is derived from an EMBL/GenBank/DDBJ whole genome shotgun (WGS) entry which is preliminary data.</text>
</comment>
<dbReference type="Proteomes" id="UP001151760">
    <property type="component" value="Unassembled WGS sequence"/>
</dbReference>
<accession>A0ABQ5ASX1</accession>
<proteinExistence type="predicted"/>
<protein>
    <submittedName>
        <fullName evidence="1">Uncharacterized protein</fullName>
    </submittedName>
</protein>